<feature type="region of interest" description="Disordered" evidence="5">
    <location>
        <begin position="913"/>
        <end position="1052"/>
    </location>
</feature>
<dbReference type="Proteomes" id="UP000310158">
    <property type="component" value="Unassembled WGS sequence"/>
</dbReference>
<keyword evidence="2 4" id="KW-0853">WD repeat</keyword>
<keyword evidence="3" id="KW-0677">Repeat</keyword>
<gene>
    <name evidence="6" type="ORF">EW146_g5015</name>
</gene>
<dbReference type="GO" id="GO:0000724">
    <property type="term" value="P:double-strand break repair via homologous recombination"/>
    <property type="evidence" value="ECO:0007669"/>
    <property type="project" value="TreeGrafter"/>
</dbReference>
<dbReference type="InterPro" id="IPR051246">
    <property type="entry name" value="WDR48"/>
</dbReference>
<dbReference type="Gene3D" id="2.130.10.10">
    <property type="entry name" value="YVTN repeat-like/Quinoprotein amine dehydrogenase"/>
    <property type="match status" value="2"/>
</dbReference>
<feature type="compositionally biased region" description="Polar residues" evidence="5">
    <location>
        <begin position="988"/>
        <end position="1001"/>
    </location>
</feature>
<dbReference type="EMBL" id="SGPL01000209">
    <property type="protein sequence ID" value="THH15451.1"/>
    <property type="molecule type" value="Genomic_DNA"/>
</dbReference>
<dbReference type="GO" id="GO:0043130">
    <property type="term" value="F:ubiquitin binding"/>
    <property type="evidence" value="ECO:0007669"/>
    <property type="project" value="TreeGrafter"/>
</dbReference>
<dbReference type="InterPro" id="IPR036322">
    <property type="entry name" value="WD40_repeat_dom_sf"/>
</dbReference>
<dbReference type="PROSITE" id="PS50082">
    <property type="entry name" value="WD_REPEATS_2"/>
    <property type="match status" value="4"/>
</dbReference>
<dbReference type="PRINTS" id="PR00320">
    <property type="entry name" value="GPROTEINBRPT"/>
</dbReference>
<protein>
    <submittedName>
        <fullName evidence="6">Uncharacterized protein</fullName>
    </submittedName>
</protein>
<dbReference type="CDD" id="cd17041">
    <property type="entry name" value="Ubl_WDR48"/>
    <property type="match status" value="1"/>
</dbReference>
<comment type="similarity">
    <text evidence="1">Belongs to the WD repeat WDR48 family.</text>
</comment>
<evidence type="ECO:0000256" key="4">
    <source>
        <dbReference type="PROSITE-ProRule" id="PRU00221"/>
    </source>
</evidence>
<dbReference type="InterPro" id="IPR021772">
    <property type="entry name" value="WDR48/Bun107"/>
</dbReference>
<organism evidence="6 7">
    <name type="scientific">Bondarzewia mesenterica</name>
    <dbReference type="NCBI Taxonomy" id="1095465"/>
    <lineage>
        <taxon>Eukaryota</taxon>
        <taxon>Fungi</taxon>
        <taxon>Dikarya</taxon>
        <taxon>Basidiomycota</taxon>
        <taxon>Agaricomycotina</taxon>
        <taxon>Agaricomycetes</taxon>
        <taxon>Russulales</taxon>
        <taxon>Bondarzewiaceae</taxon>
        <taxon>Bondarzewia</taxon>
    </lineage>
</organism>
<feature type="compositionally biased region" description="Low complexity" evidence="5">
    <location>
        <begin position="854"/>
        <end position="877"/>
    </location>
</feature>
<feature type="region of interest" description="Disordered" evidence="5">
    <location>
        <begin position="140"/>
        <end position="174"/>
    </location>
</feature>
<dbReference type="SUPFAM" id="SSF50978">
    <property type="entry name" value="WD40 repeat-like"/>
    <property type="match status" value="1"/>
</dbReference>
<dbReference type="Pfam" id="PF11816">
    <property type="entry name" value="DUF3337"/>
    <property type="match status" value="1"/>
</dbReference>
<feature type="region of interest" description="Disordered" evidence="5">
    <location>
        <begin position="513"/>
        <end position="541"/>
    </location>
</feature>
<feature type="region of interest" description="Disordered" evidence="5">
    <location>
        <begin position="1189"/>
        <end position="1227"/>
    </location>
</feature>
<dbReference type="Pfam" id="PF00400">
    <property type="entry name" value="WD40"/>
    <property type="match status" value="5"/>
</dbReference>
<dbReference type="InterPro" id="IPR001680">
    <property type="entry name" value="WD40_rpt"/>
</dbReference>
<sequence length="1286" mass="139727">MAPPARRRVSYIIPPPIEPVPRLQLPSHGVSGHGSIAPLLIPSQSLPTADPAPQKWAQHPRHRLGVACLALDTSTQLVGRPSPEGILYTGGRDGLVISWDLGIPMKPRKETLSSIGSMRLSHGHWDTLTGWGDDVIDEDVEEEDGPRSDGDILGDVKGSGKRRRPSLSSDGSIPFEQQWETDLDAFQEGKPSQFRQSTQIHTDWVNDILLCNYNQTVISASSDGSVKAWNPHSSPVSDPVTIGTHRDYVRCLGQSREQKYVASGSFDRTIKLWDLSRASSTSTQEPIITLNPSDLSGPKSSIYALAVDPYGHTIVSGGPERVVRIWDPRAGKRIGKLVGHTDNIRAILISEDSRYLLTASADASIKLWSLASQRCLHTFTHHTDSVWSLYSSHPSLEIFYSGDRSGFVCKVDVEGCTDMSEGECVVLCQDTNEHGAGSDGVNKIVAMDDNLVWTASGSSSLKRWRVPQRRSVRAATLTVVPEVDIDDMGPLELPFVSSSFKRKSRSMDTYRARPRSITLDNGLSSSPPSRPRHSNSMGAPLPMTDLSDSLLAGHEGEATWYGIPFESLVRLTSPHDPFAPYSPLGRGRDADVATLYSAASVMSVPRAPMMRSPLQSIFPQTQVPRAVSPVHSDILSSRAEETLPGVRSARAEFEEREVCADAVPLHSAPDETTPGEHGLVRAILLNDRIHALTVDTATEVAVWDIIRGVCLGKFPHTELAAASLCESAASCGSGGKEHSPREALEFVRGRIEGEAVVVPWSRVDTKIGVLTVHLDEKSFEAELYADEAGIGVDRHYNEEHRVNLGKWALRNLFLHFIREEQRAHSRRMHGSDPPTHNDQRALSPFQHELSHGASSPIRTRSSSTSSKKSYTSSSNASVIASPTLVPAVPPAISGNHRPSPLLTPKIPLYQPLSPIQQSPVLPGSDNDSNSTPIPRHAKAQTDASATPLPPSSFKENDYFSLRVRRPSVSSGGGTGEPDDFSGWGGPGTRNSDVPTTPSTPTAGGLMGRLKSLGKISKRPMNEPGSLTPRPVTSDGEQNPSQDPIEVATPGPAARTPVQAITSGTLNPPTSADGPTLPLNPVIPVMVAEEASPGWTIVYRGSVASTGADLHALEEAMPMWLLEFLLQSKAPAVSITKIGFVLLPYQSKEPDAEQLPELLNTAQSKLTASRFLRVRKLTYHVQDKIDKMSGNLSTATASPRASPRSSVDTHRTGSSAAVGTRSDGHGRTRPEETWEILCNDVVLPLDMTLAAVRQFIWRQSAELTMHYRRRRHQDQRHIGVTIVSQIH</sequence>
<evidence type="ECO:0000256" key="3">
    <source>
        <dbReference type="ARBA" id="ARBA00022737"/>
    </source>
</evidence>
<dbReference type="OrthoDB" id="2421129at2759"/>
<feature type="repeat" description="WD" evidence="4">
    <location>
        <begin position="337"/>
        <end position="378"/>
    </location>
</feature>
<dbReference type="PANTHER" id="PTHR19862">
    <property type="entry name" value="WD REPEAT-CONTAINING PROTEIN 48"/>
    <property type="match status" value="1"/>
</dbReference>
<dbReference type="InterPro" id="IPR020472">
    <property type="entry name" value="WD40_PAC1"/>
</dbReference>
<evidence type="ECO:0000256" key="5">
    <source>
        <dbReference type="SAM" id="MobiDB-lite"/>
    </source>
</evidence>
<feature type="region of interest" description="Disordered" evidence="5">
    <location>
        <begin position="848"/>
        <end position="877"/>
    </location>
</feature>
<feature type="repeat" description="WD" evidence="4">
    <location>
        <begin position="242"/>
        <end position="283"/>
    </location>
</feature>
<evidence type="ECO:0000256" key="2">
    <source>
        <dbReference type="ARBA" id="ARBA00022574"/>
    </source>
</evidence>
<reference evidence="6 7" key="1">
    <citation type="submission" date="2019-02" db="EMBL/GenBank/DDBJ databases">
        <title>Genome sequencing of the rare red list fungi Bondarzewia mesenterica.</title>
        <authorList>
            <person name="Buettner E."/>
            <person name="Kellner H."/>
        </authorList>
    </citation>
    <scope>NUCLEOTIDE SEQUENCE [LARGE SCALE GENOMIC DNA]</scope>
    <source>
        <strain evidence="6 7">DSM 108281</strain>
    </source>
</reference>
<dbReference type="CDD" id="cd00200">
    <property type="entry name" value="WD40"/>
    <property type="match status" value="1"/>
</dbReference>
<dbReference type="InterPro" id="IPR015943">
    <property type="entry name" value="WD40/YVTN_repeat-like_dom_sf"/>
</dbReference>
<feature type="repeat" description="WD" evidence="4">
    <location>
        <begin position="198"/>
        <end position="230"/>
    </location>
</feature>
<proteinExistence type="inferred from homology"/>
<keyword evidence="7" id="KW-1185">Reference proteome</keyword>
<feature type="repeat" description="WD" evidence="4">
    <location>
        <begin position="295"/>
        <end position="336"/>
    </location>
</feature>
<evidence type="ECO:0000256" key="1">
    <source>
        <dbReference type="ARBA" id="ARBA00006917"/>
    </source>
</evidence>
<name>A0A4S4LUU5_9AGAM</name>
<feature type="compositionally biased region" description="Low complexity" evidence="5">
    <location>
        <begin position="1192"/>
        <end position="1205"/>
    </location>
</feature>
<dbReference type="PROSITE" id="PS50294">
    <property type="entry name" value="WD_REPEATS_REGION"/>
    <property type="match status" value="3"/>
</dbReference>
<evidence type="ECO:0000313" key="7">
    <source>
        <dbReference type="Proteomes" id="UP000310158"/>
    </source>
</evidence>
<dbReference type="PROSITE" id="PS00678">
    <property type="entry name" value="WD_REPEATS_1"/>
    <property type="match status" value="1"/>
</dbReference>
<dbReference type="InterPro" id="IPR019775">
    <property type="entry name" value="WD40_repeat_CS"/>
</dbReference>
<feature type="compositionally biased region" description="Polar residues" evidence="5">
    <location>
        <begin position="913"/>
        <end position="932"/>
    </location>
</feature>
<accession>A0A4S4LUU5</accession>
<dbReference type="PANTHER" id="PTHR19862:SF14">
    <property type="entry name" value="WD REPEAT-CONTAINING PROTEIN 48"/>
    <property type="match status" value="1"/>
</dbReference>
<comment type="caution">
    <text evidence="6">The sequence shown here is derived from an EMBL/GenBank/DDBJ whole genome shotgun (WGS) entry which is preliminary data.</text>
</comment>
<dbReference type="SMART" id="SM00320">
    <property type="entry name" value="WD40"/>
    <property type="match status" value="7"/>
</dbReference>
<evidence type="ECO:0000313" key="6">
    <source>
        <dbReference type="EMBL" id="THH15451.1"/>
    </source>
</evidence>